<gene>
    <name evidence="1" type="ORF">DPEC_G00319900</name>
</gene>
<reference evidence="1" key="1">
    <citation type="submission" date="2021-05" db="EMBL/GenBank/DDBJ databases">
        <authorList>
            <person name="Pan Q."/>
            <person name="Jouanno E."/>
            <person name="Zahm M."/>
            <person name="Klopp C."/>
            <person name="Cabau C."/>
            <person name="Louis A."/>
            <person name="Berthelot C."/>
            <person name="Parey E."/>
            <person name="Roest Crollius H."/>
            <person name="Montfort J."/>
            <person name="Robinson-Rechavi M."/>
            <person name="Bouchez O."/>
            <person name="Lampietro C."/>
            <person name="Lopez Roques C."/>
            <person name="Donnadieu C."/>
            <person name="Postlethwait J."/>
            <person name="Bobe J."/>
            <person name="Dillon D."/>
            <person name="Chandos A."/>
            <person name="von Hippel F."/>
            <person name="Guiguen Y."/>
        </authorList>
    </citation>
    <scope>NUCLEOTIDE SEQUENCE</scope>
    <source>
        <strain evidence="1">YG-Jan2019</strain>
    </source>
</reference>
<dbReference type="Proteomes" id="UP001157502">
    <property type="component" value="Chromosome 31"/>
</dbReference>
<proteinExistence type="predicted"/>
<comment type="caution">
    <text evidence="1">The sequence shown here is derived from an EMBL/GenBank/DDBJ whole genome shotgun (WGS) entry which is preliminary data.</text>
</comment>
<organism evidence="1 2">
    <name type="scientific">Dallia pectoralis</name>
    <name type="common">Alaska blackfish</name>
    <dbReference type="NCBI Taxonomy" id="75939"/>
    <lineage>
        <taxon>Eukaryota</taxon>
        <taxon>Metazoa</taxon>
        <taxon>Chordata</taxon>
        <taxon>Craniata</taxon>
        <taxon>Vertebrata</taxon>
        <taxon>Euteleostomi</taxon>
        <taxon>Actinopterygii</taxon>
        <taxon>Neopterygii</taxon>
        <taxon>Teleostei</taxon>
        <taxon>Protacanthopterygii</taxon>
        <taxon>Esociformes</taxon>
        <taxon>Umbridae</taxon>
        <taxon>Dallia</taxon>
    </lineage>
</organism>
<dbReference type="EMBL" id="CM055758">
    <property type="protein sequence ID" value="KAJ7988078.1"/>
    <property type="molecule type" value="Genomic_DNA"/>
</dbReference>
<protein>
    <submittedName>
        <fullName evidence="1">Uncharacterized protein</fullName>
    </submittedName>
</protein>
<name>A0ACC2F9P5_DALPE</name>
<evidence type="ECO:0000313" key="2">
    <source>
        <dbReference type="Proteomes" id="UP001157502"/>
    </source>
</evidence>
<keyword evidence="2" id="KW-1185">Reference proteome</keyword>
<accession>A0ACC2F9P5</accession>
<sequence>MSGHSSRWAYQMAPLSAPHLQQTPPTPGHRLPWQHEVSEPRQGHSVTAWGGGVVLGVFGVHTPVTVQSSMNTAVSSLWAGGGGAGCDLRGHDSVITSRRILSSVFGADGRAHRDMRSHASNTPLTHAYAAGESAEGRPQ</sequence>
<evidence type="ECO:0000313" key="1">
    <source>
        <dbReference type="EMBL" id="KAJ7988078.1"/>
    </source>
</evidence>